<dbReference type="EMBL" id="CP002541">
    <property type="protein sequence ID" value="ADY13528.1"/>
    <property type="molecule type" value="Genomic_DNA"/>
</dbReference>
<dbReference type="GO" id="GO:0000976">
    <property type="term" value="F:transcription cis-regulatory region binding"/>
    <property type="evidence" value="ECO:0007669"/>
    <property type="project" value="TreeGrafter"/>
</dbReference>
<dbReference type="RefSeq" id="WP_013607378.1">
    <property type="nucleotide sequence ID" value="NC_015152.1"/>
</dbReference>
<keyword evidence="2" id="KW-0238">DNA-binding</keyword>
<evidence type="ECO:0000256" key="2">
    <source>
        <dbReference type="ARBA" id="ARBA00023125"/>
    </source>
</evidence>
<dbReference type="SUPFAM" id="SSF47413">
    <property type="entry name" value="lambda repressor-like DNA-binding domains"/>
    <property type="match status" value="1"/>
</dbReference>
<dbReference type="InterPro" id="IPR000843">
    <property type="entry name" value="HTH_LacI"/>
</dbReference>
<dbReference type="HOGENOM" id="CLU_037628_6_0_12"/>
<evidence type="ECO:0000313" key="6">
    <source>
        <dbReference type="Proteomes" id="UP000008466"/>
    </source>
</evidence>
<dbReference type="STRING" id="158189.SpiBuddy_1703"/>
<dbReference type="SUPFAM" id="SSF53822">
    <property type="entry name" value="Periplasmic binding protein-like I"/>
    <property type="match status" value="1"/>
</dbReference>
<keyword evidence="3" id="KW-0804">Transcription</keyword>
<dbReference type="Gene3D" id="1.10.260.40">
    <property type="entry name" value="lambda repressor-like DNA-binding domains"/>
    <property type="match status" value="1"/>
</dbReference>
<dbReference type="OrthoDB" id="369169at2"/>
<name>F0RZH6_SPHGB</name>
<evidence type="ECO:0000256" key="3">
    <source>
        <dbReference type="ARBA" id="ARBA00023163"/>
    </source>
</evidence>
<dbReference type="GO" id="GO:0003700">
    <property type="term" value="F:DNA-binding transcription factor activity"/>
    <property type="evidence" value="ECO:0007669"/>
    <property type="project" value="TreeGrafter"/>
</dbReference>
<organism evidence="5 6">
    <name type="scientific">Sphaerochaeta globosa (strain ATCC BAA-1886 / DSM 22777 / Buddy)</name>
    <name type="common">Spirochaeta sp. (strain Buddy)</name>
    <dbReference type="NCBI Taxonomy" id="158189"/>
    <lineage>
        <taxon>Bacteria</taxon>
        <taxon>Pseudomonadati</taxon>
        <taxon>Spirochaetota</taxon>
        <taxon>Spirochaetia</taxon>
        <taxon>Spirochaetales</taxon>
        <taxon>Sphaerochaetaceae</taxon>
        <taxon>Sphaerochaeta</taxon>
    </lineage>
</organism>
<reference evidence="6" key="1">
    <citation type="submission" date="2011-02" db="EMBL/GenBank/DDBJ databases">
        <title>Complete sequence of Spirochaeta sp. Buddy.</title>
        <authorList>
            <person name="Lucas S."/>
            <person name="Copeland A."/>
            <person name="Lapidus A."/>
            <person name="Cheng J.-F."/>
            <person name="Goodwin L."/>
            <person name="Pitluck S."/>
            <person name="Zeytun A."/>
            <person name="Detter J.C."/>
            <person name="Han C."/>
            <person name="Tapia R."/>
            <person name="Land M."/>
            <person name="Hauser L."/>
            <person name="Kyrpides N."/>
            <person name="Ivanova N."/>
            <person name="Mikhailova N."/>
            <person name="Pagani I."/>
            <person name="Ritalahti K.M."/>
            <person name="Loeffler F.E."/>
            <person name="Woyke T."/>
        </authorList>
    </citation>
    <scope>NUCLEOTIDE SEQUENCE [LARGE SCALE GENOMIC DNA]</scope>
    <source>
        <strain evidence="6">ATCC BAA-1886 / DSM 22777 / Buddy</strain>
    </source>
</reference>
<proteinExistence type="predicted"/>
<gene>
    <name evidence="5" type="ordered locus">SpiBuddy_1703</name>
</gene>
<evidence type="ECO:0000259" key="4">
    <source>
        <dbReference type="PROSITE" id="PS50932"/>
    </source>
</evidence>
<sequence>MRITRDSVASLANVSSATVSRVYNAPDSVSADLRQRVFEAAETLGYSPNCLAASLRRKGTGTLAFVEFNKTGRPYYWGNFPSFDWFFGRSLRGVQQVIGQSSWQLRFYNVRTKEDMQALQKQCDGILSYDVDMSEELALFEDISIPYVLSHHLHESTQGLCVRTDNRYGGVLQGNYLRDKGCVRPLYITGFIESVMPHAERLEGFLSVYPEARVLHTSIGAATSITSILPQIEQILSSDHIDGIAAVNDLTLFDVLMRLPLDMPAVGYDASPFSALLGAKAASVDIQCGQLYQKATQKLLLLLSGQQEESSTIQPRLVIGSAGM</sequence>
<evidence type="ECO:0000256" key="1">
    <source>
        <dbReference type="ARBA" id="ARBA00023015"/>
    </source>
</evidence>
<keyword evidence="1" id="KW-0805">Transcription regulation</keyword>
<dbReference type="KEGG" id="sbu:SpiBuddy_1703"/>
<dbReference type="PANTHER" id="PTHR30146">
    <property type="entry name" value="LACI-RELATED TRANSCRIPTIONAL REPRESSOR"/>
    <property type="match status" value="1"/>
</dbReference>
<protein>
    <submittedName>
        <fullName evidence="5">Transcriptional regulator, LacI family</fullName>
    </submittedName>
</protein>
<dbReference type="InterPro" id="IPR010982">
    <property type="entry name" value="Lambda_DNA-bd_dom_sf"/>
</dbReference>
<evidence type="ECO:0000313" key="5">
    <source>
        <dbReference type="EMBL" id="ADY13528.1"/>
    </source>
</evidence>
<dbReference type="eggNOG" id="COG1609">
    <property type="taxonomic scope" value="Bacteria"/>
</dbReference>
<dbReference type="SMART" id="SM00354">
    <property type="entry name" value="HTH_LACI"/>
    <property type="match status" value="1"/>
</dbReference>
<dbReference type="PROSITE" id="PS50932">
    <property type="entry name" value="HTH_LACI_2"/>
    <property type="match status" value="1"/>
</dbReference>
<dbReference type="CDD" id="cd01392">
    <property type="entry name" value="HTH_LacI"/>
    <property type="match status" value="1"/>
</dbReference>
<dbReference type="Proteomes" id="UP000008466">
    <property type="component" value="Chromosome"/>
</dbReference>
<feature type="domain" description="HTH lacI-type" evidence="4">
    <location>
        <begin position="8"/>
        <end position="57"/>
    </location>
</feature>
<accession>F0RZH6</accession>
<dbReference type="PANTHER" id="PTHR30146:SF109">
    <property type="entry name" value="HTH-TYPE TRANSCRIPTIONAL REGULATOR GALS"/>
    <property type="match status" value="1"/>
</dbReference>
<keyword evidence="6" id="KW-1185">Reference proteome</keyword>
<dbReference type="Gene3D" id="3.40.50.2300">
    <property type="match status" value="2"/>
</dbReference>
<dbReference type="InterPro" id="IPR028082">
    <property type="entry name" value="Peripla_BP_I"/>
</dbReference>
<dbReference type="Pfam" id="PF00356">
    <property type="entry name" value="LacI"/>
    <property type="match status" value="1"/>
</dbReference>
<dbReference type="AlphaFoldDB" id="F0RZH6"/>